<dbReference type="SMART" id="SM00481">
    <property type="entry name" value="POLIIIAc"/>
    <property type="match status" value="1"/>
</dbReference>
<evidence type="ECO:0000313" key="3">
    <source>
        <dbReference type="Proteomes" id="UP000270673"/>
    </source>
</evidence>
<sequence>MEIRADLHIHTVLSPCGDLDMSPANIIGMALQKGLSLIGISDHNSTRQAPVIRQLGEQQGVRVLCGTEINTAEEVHALAYFPTLERLAEFQYFLDLHLPDIKNNPDKFGYQVVVDAMEQIIYEEERLLITALDVDINTIEHTVHALDGIFIPAHIDKPRFSILSQLGFVPKDLKCEALELSPHTTREQFLQQNAYLSGYKFIRSSDAHYVDDIGKVFSILSLPDLSFDSIRSAITAHVS</sequence>
<reference evidence="2 3" key="1">
    <citation type="submission" date="2018-10" db="EMBL/GenBank/DDBJ databases">
        <title>Butyricimonas faecalis sp. nov., isolated from human faeces and emended description of the genus Butyricimonas.</title>
        <authorList>
            <person name="Le Roy T."/>
            <person name="Van der Smissen P."/>
            <person name="Paquot A."/>
            <person name="Delzenne N."/>
            <person name="Muccioli G."/>
            <person name="Collet J.-F."/>
            <person name="Cani P.D."/>
        </authorList>
    </citation>
    <scope>NUCLEOTIDE SEQUENCE [LARGE SCALE GENOMIC DNA]</scope>
    <source>
        <strain evidence="2 3">H184</strain>
    </source>
</reference>
<name>A0A3S9VSB3_9BACT</name>
<dbReference type="AlphaFoldDB" id="A0A3S9VSB3"/>
<gene>
    <name evidence="2" type="ORF">D8S85_07425</name>
</gene>
<dbReference type="PANTHER" id="PTHR40084">
    <property type="entry name" value="PHOSPHOHYDROLASE, PHP FAMILY"/>
    <property type="match status" value="1"/>
</dbReference>
<dbReference type="SUPFAM" id="SSF89550">
    <property type="entry name" value="PHP domain-like"/>
    <property type="match status" value="1"/>
</dbReference>
<dbReference type="Pfam" id="PF02811">
    <property type="entry name" value="PHP"/>
    <property type="match status" value="1"/>
</dbReference>
<proteinExistence type="predicted"/>
<dbReference type="Proteomes" id="UP000270673">
    <property type="component" value="Chromosome"/>
</dbReference>
<feature type="domain" description="Polymerase/histidinol phosphatase N-terminal" evidence="1">
    <location>
        <begin position="5"/>
        <end position="73"/>
    </location>
</feature>
<dbReference type="GO" id="GO:0003824">
    <property type="term" value="F:catalytic activity"/>
    <property type="evidence" value="ECO:0007669"/>
    <property type="project" value="InterPro"/>
</dbReference>
<dbReference type="InterPro" id="IPR016195">
    <property type="entry name" value="Pol/histidinol_Pase-like"/>
</dbReference>
<evidence type="ECO:0000313" key="2">
    <source>
        <dbReference type="EMBL" id="AZS29408.1"/>
    </source>
</evidence>
<evidence type="ECO:0000259" key="1">
    <source>
        <dbReference type="SMART" id="SM00481"/>
    </source>
</evidence>
<dbReference type="InterPro" id="IPR003141">
    <property type="entry name" value="Pol/His_phosphatase_N"/>
</dbReference>
<protein>
    <submittedName>
        <fullName evidence="2">PHP domain-containing protein</fullName>
    </submittedName>
</protein>
<keyword evidence="3" id="KW-1185">Reference proteome</keyword>
<dbReference type="CDD" id="cd07432">
    <property type="entry name" value="PHP_HisPPase"/>
    <property type="match status" value="1"/>
</dbReference>
<dbReference type="RefSeq" id="WP_106480155.1">
    <property type="nucleotide sequence ID" value="NZ_CP032819.1"/>
</dbReference>
<dbReference type="PANTHER" id="PTHR40084:SF1">
    <property type="entry name" value="PHOSPHOTRANSFERASE"/>
    <property type="match status" value="1"/>
</dbReference>
<dbReference type="OrthoDB" id="9791620at2"/>
<accession>A0A3S9VSB3</accession>
<dbReference type="KEGG" id="buy:D8S85_07425"/>
<dbReference type="Gene3D" id="3.20.20.140">
    <property type="entry name" value="Metal-dependent hydrolases"/>
    <property type="match status" value="1"/>
</dbReference>
<dbReference type="EMBL" id="CP032819">
    <property type="protein sequence ID" value="AZS29408.1"/>
    <property type="molecule type" value="Genomic_DNA"/>
</dbReference>
<dbReference type="InterPro" id="IPR004013">
    <property type="entry name" value="PHP_dom"/>
</dbReference>
<organism evidence="2 3">
    <name type="scientific">Butyricimonas faecalis</name>
    <dbReference type="NCBI Taxonomy" id="2093856"/>
    <lineage>
        <taxon>Bacteria</taxon>
        <taxon>Pseudomonadati</taxon>
        <taxon>Bacteroidota</taxon>
        <taxon>Bacteroidia</taxon>
        <taxon>Bacteroidales</taxon>
        <taxon>Odoribacteraceae</taxon>
        <taxon>Butyricimonas</taxon>
    </lineage>
</organism>